<evidence type="ECO:0000256" key="15">
    <source>
        <dbReference type="SAM" id="Phobius"/>
    </source>
</evidence>
<keyword evidence="10" id="KW-0511">Multifunctional enzyme</keyword>
<comment type="catalytic activity">
    <reaction evidence="13">
        <text>[GlcNAc-(1-&gt;4)-Mur2Ac(oyl-L-Ala-gamma-D-Glu-L-Lys-D-Ala-D-Ala)](n)-di-trans,octa-cis-undecaprenyl diphosphate + beta-D-GlcNAc-(1-&gt;4)-Mur2Ac(oyl-L-Ala-gamma-D-Glu-L-Lys-D-Ala-D-Ala)-di-trans,octa-cis-undecaprenyl diphosphate = [GlcNAc-(1-&gt;4)-Mur2Ac(oyl-L-Ala-gamma-D-Glu-L-Lys-D-Ala-D-Ala)](n+1)-di-trans,octa-cis-undecaprenyl diphosphate + di-trans,octa-cis-undecaprenyl diphosphate + H(+)</text>
        <dbReference type="Rhea" id="RHEA:23708"/>
        <dbReference type="Rhea" id="RHEA-COMP:9602"/>
        <dbReference type="Rhea" id="RHEA-COMP:9603"/>
        <dbReference type="ChEBI" id="CHEBI:15378"/>
        <dbReference type="ChEBI" id="CHEBI:58405"/>
        <dbReference type="ChEBI" id="CHEBI:60033"/>
        <dbReference type="ChEBI" id="CHEBI:78435"/>
        <dbReference type="EC" id="2.4.99.28"/>
    </reaction>
</comment>
<sequence>MSAHDTTNNEQDLPKRRKKERPPKKRGFLARFFIFFASFLLLAVAVAAVGGAVLVYNLSKDLPSDDEILSYRANESSAVYDRNGKLITTLFIEDRQPVKLKDVSRAMVMSILAAEDSDFYSHKGIRPLAIFRSLATGEKGQGASTITQQLARNLFLSSEKTMTRKIKEAILTLRMERLFTKDSLLETYLNAIYFGHGAWGIASAARMYFDTTADKLTLSQASVLAGLVAAPERYSPFKSLERSKVRQGYVLGRLVQLGWVTPEEADAAKKEPLKLSSVHEKSAEQHYEAAPYFVTHILFSQLLPTYGTDQVYKSGMRIFTTLDLDLQRAAEAAMAKLKPEGALVALDPRTGEVLAMVGGKDFSKTKFNRATQAFRPCGSAFKAFVYTAALQAGFRPNDHILDEPITISLPHQYPRVWTPHNFSREYAGEETLFNALAHSHNTPAVRLTCLVGANSVVDLARSLGITSPHLIPTLSVGLGVSAVTPLEMAEAFGTLGNKGVRATPYFVSQIRANDGKLIYSATPKTTQAISPQLADMARSLLETVMLFGTAGGGRVPGWASFGKTGTTNDYSDAWFCGGLPNLVCVVYAGNDNYTSLGRQATGGHVALPIWKAFMTEAAKILNLPKSFGPAASGLKLARLSRSTGFLAGDGAAVTLLMDANEIPSSRGPADGDLLSSSTDPNAPRLLLLPQDQELLTSLPQMPQQPIVTADEKTIEQTEALPVTVDKPKVETPKSIDERYEELLRQYGIKH</sequence>
<organism evidence="18 19">
    <name type="scientific">Jonquetella anthropi DSM 22815</name>
    <dbReference type="NCBI Taxonomy" id="885272"/>
    <lineage>
        <taxon>Bacteria</taxon>
        <taxon>Thermotogati</taxon>
        <taxon>Synergistota</taxon>
        <taxon>Synergistia</taxon>
        <taxon>Synergistales</taxon>
        <taxon>Dethiosulfovibrionaceae</taxon>
        <taxon>Jonquetella</taxon>
    </lineage>
</organism>
<evidence type="ECO:0000256" key="13">
    <source>
        <dbReference type="ARBA" id="ARBA00049902"/>
    </source>
</evidence>
<keyword evidence="7" id="KW-0378">Hydrolase</keyword>
<dbReference type="PANTHER" id="PTHR32282">
    <property type="entry name" value="BINDING PROTEIN TRANSPEPTIDASE, PUTATIVE-RELATED"/>
    <property type="match status" value="1"/>
</dbReference>
<evidence type="ECO:0000256" key="12">
    <source>
        <dbReference type="ARBA" id="ARBA00034000"/>
    </source>
</evidence>
<evidence type="ECO:0000256" key="5">
    <source>
        <dbReference type="ARBA" id="ARBA00022676"/>
    </source>
</evidence>
<keyword evidence="4" id="KW-0645">Protease</keyword>
<feature type="region of interest" description="Disordered" evidence="14">
    <location>
        <begin position="1"/>
        <end position="22"/>
    </location>
</feature>
<dbReference type="InterPro" id="IPR012338">
    <property type="entry name" value="Beta-lactam/transpept-like"/>
</dbReference>
<proteinExistence type="inferred from homology"/>
<dbReference type="GO" id="GO:0071555">
    <property type="term" value="P:cell wall organization"/>
    <property type="evidence" value="ECO:0007669"/>
    <property type="project" value="UniProtKB-KW"/>
</dbReference>
<evidence type="ECO:0000259" key="16">
    <source>
        <dbReference type="Pfam" id="PF00905"/>
    </source>
</evidence>
<evidence type="ECO:0000256" key="3">
    <source>
        <dbReference type="ARBA" id="ARBA00022645"/>
    </source>
</evidence>
<dbReference type="GO" id="GO:0008955">
    <property type="term" value="F:peptidoglycan glycosyltransferase activity"/>
    <property type="evidence" value="ECO:0007669"/>
    <property type="project" value="UniProtKB-EC"/>
</dbReference>
<evidence type="ECO:0000259" key="17">
    <source>
        <dbReference type="Pfam" id="PF00912"/>
    </source>
</evidence>
<dbReference type="Gene3D" id="3.40.710.10">
    <property type="entry name" value="DD-peptidase/beta-lactamase superfamily"/>
    <property type="match status" value="1"/>
</dbReference>
<comment type="similarity">
    <text evidence="2">In the N-terminal section; belongs to the glycosyltransferase 51 family.</text>
</comment>
<evidence type="ECO:0000256" key="11">
    <source>
        <dbReference type="ARBA" id="ARBA00023316"/>
    </source>
</evidence>
<evidence type="ECO:0000313" key="18">
    <source>
        <dbReference type="EMBL" id="EHM12707.1"/>
    </source>
</evidence>
<dbReference type="STRING" id="885272.JonanDRAFT_0285"/>
<evidence type="ECO:0000256" key="7">
    <source>
        <dbReference type="ARBA" id="ARBA00022801"/>
    </source>
</evidence>
<evidence type="ECO:0000256" key="8">
    <source>
        <dbReference type="ARBA" id="ARBA00022960"/>
    </source>
</evidence>
<keyword evidence="11" id="KW-0961">Cell wall biogenesis/degradation</keyword>
<evidence type="ECO:0000256" key="4">
    <source>
        <dbReference type="ARBA" id="ARBA00022670"/>
    </source>
</evidence>
<evidence type="ECO:0000256" key="6">
    <source>
        <dbReference type="ARBA" id="ARBA00022679"/>
    </source>
</evidence>
<keyword evidence="15" id="KW-0812">Transmembrane</keyword>
<keyword evidence="19" id="KW-1185">Reference proteome</keyword>
<dbReference type="eggNOG" id="COG0744">
    <property type="taxonomic scope" value="Bacteria"/>
</dbReference>
<dbReference type="GO" id="GO:0008658">
    <property type="term" value="F:penicillin binding"/>
    <property type="evidence" value="ECO:0007669"/>
    <property type="project" value="InterPro"/>
</dbReference>
<keyword evidence="15" id="KW-1133">Transmembrane helix</keyword>
<dbReference type="InterPro" id="IPR001264">
    <property type="entry name" value="Glyco_trans_51"/>
</dbReference>
<dbReference type="GO" id="GO:0009002">
    <property type="term" value="F:serine-type D-Ala-D-Ala carboxypeptidase activity"/>
    <property type="evidence" value="ECO:0007669"/>
    <property type="project" value="UniProtKB-EC"/>
</dbReference>
<keyword evidence="15" id="KW-0472">Membrane</keyword>
<accession>H0UIJ9</accession>
<dbReference type="HOGENOM" id="CLU_006354_2_4_0"/>
<dbReference type="GO" id="GO:0006508">
    <property type="term" value="P:proteolysis"/>
    <property type="evidence" value="ECO:0007669"/>
    <property type="project" value="UniProtKB-KW"/>
</dbReference>
<dbReference type="AlphaFoldDB" id="H0UIJ9"/>
<keyword evidence="6" id="KW-0808">Transferase</keyword>
<evidence type="ECO:0000313" key="19">
    <source>
        <dbReference type="Proteomes" id="UP000003806"/>
    </source>
</evidence>
<evidence type="ECO:0000256" key="9">
    <source>
        <dbReference type="ARBA" id="ARBA00022984"/>
    </source>
</evidence>
<dbReference type="InterPro" id="IPR050396">
    <property type="entry name" value="Glycosyltr_51/Transpeptidase"/>
</dbReference>
<dbReference type="Pfam" id="PF00905">
    <property type="entry name" value="Transpeptidase"/>
    <property type="match status" value="1"/>
</dbReference>
<dbReference type="Gene3D" id="1.10.3810.10">
    <property type="entry name" value="Biosynthetic peptidoglycan transglycosylase-like"/>
    <property type="match status" value="1"/>
</dbReference>
<reference evidence="18 19" key="1">
    <citation type="submission" date="2011-11" db="EMBL/GenBank/DDBJ databases">
        <title>The Noncontiguous Finished genome of Jonquetella anthropi DSM 22815.</title>
        <authorList>
            <consortium name="US DOE Joint Genome Institute (JGI-PGF)"/>
            <person name="Lucas S."/>
            <person name="Copeland A."/>
            <person name="Lapidus A."/>
            <person name="Glavina del Rio T."/>
            <person name="Dalin E."/>
            <person name="Tice H."/>
            <person name="Bruce D."/>
            <person name="Goodwin L."/>
            <person name="Pitluck S."/>
            <person name="Peters L."/>
            <person name="Mikhailova N."/>
            <person name="Held B."/>
            <person name="Kyrpides N."/>
            <person name="Mavromatis K."/>
            <person name="Ivanova N."/>
            <person name="Markowitz V."/>
            <person name="Cheng J.-F."/>
            <person name="Hugenholtz P."/>
            <person name="Woyke T."/>
            <person name="Wu D."/>
            <person name="Gronow S."/>
            <person name="Wellnitz S."/>
            <person name="Brambilla E."/>
            <person name="Klenk H.-P."/>
            <person name="Eisen J.A."/>
        </authorList>
    </citation>
    <scope>NUCLEOTIDE SEQUENCE [LARGE SCALE GENOMIC DNA]</scope>
    <source>
        <strain evidence="18 19">DSM 22815</strain>
    </source>
</reference>
<keyword evidence="3" id="KW-0121">Carboxypeptidase</keyword>
<dbReference type="EMBL" id="CM001376">
    <property type="protein sequence ID" value="EHM12707.1"/>
    <property type="molecule type" value="Genomic_DNA"/>
</dbReference>
<keyword evidence="8" id="KW-0133">Cell shape</keyword>
<name>H0UIJ9_9BACT</name>
<dbReference type="InterPro" id="IPR023346">
    <property type="entry name" value="Lysozyme-like_dom_sf"/>
</dbReference>
<evidence type="ECO:0000256" key="14">
    <source>
        <dbReference type="SAM" id="MobiDB-lite"/>
    </source>
</evidence>
<feature type="domain" description="Glycosyl transferase family 51" evidence="17">
    <location>
        <begin position="84"/>
        <end position="254"/>
    </location>
</feature>
<protein>
    <submittedName>
        <fullName evidence="18">Penicillin-binding protein, 1A family</fullName>
    </submittedName>
</protein>
<dbReference type="Pfam" id="PF00912">
    <property type="entry name" value="Transgly"/>
    <property type="match status" value="1"/>
</dbReference>
<comment type="similarity">
    <text evidence="1">In the C-terminal section; belongs to the transpeptidase family.</text>
</comment>
<gene>
    <name evidence="18" type="ORF">JonanDRAFT_0285</name>
</gene>
<keyword evidence="9" id="KW-0573">Peptidoglycan synthesis</keyword>
<dbReference type="PANTHER" id="PTHR32282:SF33">
    <property type="entry name" value="PEPTIDOGLYCAN GLYCOSYLTRANSFERASE"/>
    <property type="match status" value="1"/>
</dbReference>
<dbReference type="GO" id="GO:0030288">
    <property type="term" value="C:outer membrane-bounded periplasmic space"/>
    <property type="evidence" value="ECO:0007669"/>
    <property type="project" value="TreeGrafter"/>
</dbReference>
<dbReference type="OrthoDB" id="9766909at2"/>
<feature type="domain" description="Penicillin-binding protein transpeptidase" evidence="16">
    <location>
        <begin position="341"/>
        <end position="614"/>
    </location>
</feature>
<comment type="catalytic activity">
    <reaction evidence="12">
        <text>Preferential cleavage: (Ac)2-L-Lys-D-Ala-|-D-Ala. Also transpeptidation of peptidyl-alanyl moieties that are N-acyl substituents of D-alanine.</text>
        <dbReference type="EC" id="3.4.16.4"/>
    </reaction>
</comment>
<dbReference type="FunFam" id="1.10.3810.10:FF:000001">
    <property type="entry name" value="Penicillin-binding protein 1A"/>
    <property type="match status" value="1"/>
</dbReference>
<dbReference type="InterPro" id="IPR001460">
    <property type="entry name" value="PCN-bd_Tpept"/>
</dbReference>
<dbReference type="NCBIfam" id="TIGR02074">
    <property type="entry name" value="PBP_1a_fam"/>
    <property type="match status" value="1"/>
</dbReference>
<evidence type="ECO:0000256" key="2">
    <source>
        <dbReference type="ARBA" id="ARBA00007739"/>
    </source>
</evidence>
<keyword evidence="5" id="KW-0328">Glycosyltransferase</keyword>
<evidence type="ECO:0000256" key="1">
    <source>
        <dbReference type="ARBA" id="ARBA00007090"/>
    </source>
</evidence>
<feature type="compositionally biased region" description="Polar residues" evidence="14">
    <location>
        <begin position="1"/>
        <end position="11"/>
    </location>
</feature>
<dbReference type="InterPro" id="IPR036950">
    <property type="entry name" value="PBP_transglycosylase"/>
</dbReference>
<dbReference type="GO" id="GO:0009252">
    <property type="term" value="P:peptidoglycan biosynthetic process"/>
    <property type="evidence" value="ECO:0007669"/>
    <property type="project" value="UniProtKB-KW"/>
</dbReference>
<evidence type="ECO:0000256" key="10">
    <source>
        <dbReference type="ARBA" id="ARBA00023268"/>
    </source>
</evidence>
<dbReference type="Proteomes" id="UP000003806">
    <property type="component" value="Chromosome"/>
</dbReference>
<dbReference type="GO" id="GO:0008360">
    <property type="term" value="P:regulation of cell shape"/>
    <property type="evidence" value="ECO:0007669"/>
    <property type="project" value="UniProtKB-KW"/>
</dbReference>
<feature type="transmembrane region" description="Helical" evidence="15">
    <location>
        <begin position="28"/>
        <end position="56"/>
    </location>
</feature>
<dbReference type="SUPFAM" id="SSF53955">
    <property type="entry name" value="Lysozyme-like"/>
    <property type="match status" value="1"/>
</dbReference>
<dbReference type="SUPFAM" id="SSF56601">
    <property type="entry name" value="beta-lactamase/transpeptidase-like"/>
    <property type="match status" value="1"/>
</dbReference>